<organism evidence="3 4">
    <name type="scientific">Pantoea coffeiphila</name>
    <dbReference type="NCBI Taxonomy" id="1465635"/>
    <lineage>
        <taxon>Bacteria</taxon>
        <taxon>Pseudomonadati</taxon>
        <taxon>Pseudomonadota</taxon>
        <taxon>Gammaproteobacteria</taxon>
        <taxon>Enterobacterales</taxon>
        <taxon>Erwiniaceae</taxon>
        <taxon>Pantoea</taxon>
    </lineage>
</organism>
<keyword evidence="2" id="KW-1133">Transmembrane helix</keyword>
<keyword evidence="4" id="KW-1185">Reference proteome</keyword>
<feature type="transmembrane region" description="Helical" evidence="2">
    <location>
        <begin position="48"/>
        <end position="68"/>
    </location>
</feature>
<reference evidence="3 4" key="1">
    <citation type="submission" date="2017-10" db="EMBL/GenBank/DDBJ databases">
        <title>Draft genome of two endophytic bacteria isolated from 'guarana' Paullinia cupana (Mart.) Ducke.</title>
        <authorList>
            <person name="Siqueira K.A."/>
            <person name="Liotti R.G."/>
            <person name="Mendes T.A."/>
            <person name="Soares M.A."/>
        </authorList>
    </citation>
    <scope>NUCLEOTIDE SEQUENCE [LARGE SCALE GENOMIC DNA]</scope>
    <source>
        <strain evidence="3 4">342</strain>
    </source>
</reference>
<evidence type="ECO:0000256" key="1">
    <source>
        <dbReference type="ARBA" id="ARBA00022448"/>
    </source>
</evidence>
<feature type="transmembrane region" description="Helical" evidence="2">
    <location>
        <begin position="235"/>
        <end position="256"/>
    </location>
</feature>
<protein>
    <submittedName>
        <fullName evidence="3">Permease</fullName>
    </submittedName>
</protein>
<dbReference type="PANTHER" id="PTHR36838">
    <property type="entry name" value="AUXIN EFFLUX CARRIER FAMILY PROTEIN"/>
    <property type="match status" value="1"/>
</dbReference>
<feature type="transmembrane region" description="Helical" evidence="2">
    <location>
        <begin position="105"/>
        <end position="129"/>
    </location>
</feature>
<proteinExistence type="predicted"/>
<gene>
    <name evidence="3" type="ORF">CQW29_14815</name>
</gene>
<evidence type="ECO:0000256" key="2">
    <source>
        <dbReference type="SAM" id="Phobius"/>
    </source>
</evidence>
<feature type="transmembrane region" description="Helical" evidence="2">
    <location>
        <begin position="80"/>
        <end position="99"/>
    </location>
</feature>
<dbReference type="Proteomes" id="UP000239181">
    <property type="component" value="Unassembled WGS sequence"/>
</dbReference>
<feature type="transmembrane region" description="Helical" evidence="2">
    <location>
        <begin position="171"/>
        <end position="190"/>
    </location>
</feature>
<feature type="transmembrane region" description="Helical" evidence="2">
    <location>
        <begin position="141"/>
        <end position="159"/>
    </location>
</feature>
<comment type="caution">
    <text evidence="3">The sequence shown here is derived from an EMBL/GenBank/DDBJ whole genome shotgun (WGS) entry which is preliminary data.</text>
</comment>
<name>A0A2S9IAM7_9GAMM</name>
<feature type="transmembrane region" description="Helical" evidence="2">
    <location>
        <begin position="263"/>
        <end position="284"/>
    </location>
</feature>
<accession>A0A2S9IAM7</accession>
<dbReference type="EMBL" id="PDET01000009">
    <property type="protein sequence ID" value="PRD14774.1"/>
    <property type="molecule type" value="Genomic_DNA"/>
</dbReference>
<dbReference type="RefSeq" id="WP_105593494.1">
    <property type="nucleotide sequence ID" value="NZ_PDET01000009.1"/>
</dbReference>
<evidence type="ECO:0000313" key="3">
    <source>
        <dbReference type="EMBL" id="PRD14774.1"/>
    </source>
</evidence>
<dbReference type="AlphaFoldDB" id="A0A2S9IAM7"/>
<feature type="transmembrane region" description="Helical" evidence="2">
    <location>
        <begin position="21"/>
        <end position="42"/>
    </location>
</feature>
<dbReference type="PANTHER" id="PTHR36838:SF3">
    <property type="entry name" value="TRANSPORTER AUXIN EFFLUX CARRIER EC FAMILY"/>
    <property type="match status" value="1"/>
</dbReference>
<keyword evidence="2" id="KW-0472">Membrane</keyword>
<keyword evidence="1" id="KW-0813">Transport</keyword>
<dbReference type="OrthoDB" id="358752at2"/>
<keyword evidence="2" id="KW-0812">Transmembrane</keyword>
<sequence length="288" mass="30967">MTIFLPLIYLLAGYAMGHSRWDFKALASLLLTRLIIPLVIIYNVSSHFHTMSGIILVTALLMLILLSVGRLLSRDPVQHLCFFYLNIGWLGLPIVSALFSAQAVVIFIAAYVGSSIFGNAIGAGMLSGAGLDLKGLLKTPPVLALGAGIVLIPFGEQITQFGEGLYDAAKFLMSFLGMAILGIWLAKVRVTAADFRNELRPFLLRGGAIFLLVSTLLLCGHFYDIQILTDNAATLYLFCLLPPAANIIVLETHYLGTGRSAKAISCGTCISIVAIAIYAAAIVLSRMM</sequence>
<evidence type="ECO:0000313" key="4">
    <source>
        <dbReference type="Proteomes" id="UP000239181"/>
    </source>
</evidence>
<feature type="transmembrane region" description="Helical" evidence="2">
    <location>
        <begin position="202"/>
        <end position="223"/>
    </location>
</feature>